<feature type="transmembrane region" description="Helical" evidence="6">
    <location>
        <begin position="83"/>
        <end position="109"/>
    </location>
</feature>
<evidence type="ECO:0000256" key="5">
    <source>
        <dbReference type="SAM" id="MobiDB-lite"/>
    </source>
</evidence>
<evidence type="ECO:0000256" key="4">
    <source>
        <dbReference type="ARBA" id="ARBA00023136"/>
    </source>
</evidence>
<dbReference type="Pfam" id="PF00335">
    <property type="entry name" value="Tetraspanin"/>
    <property type="match status" value="1"/>
</dbReference>
<evidence type="ECO:0000313" key="8">
    <source>
        <dbReference type="Proteomes" id="UP000794436"/>
    </source>
</evidence>
<feature type="transmembrane region" description="Helical" evidence="6">
    <location>
        <begin position="259"/>
        <end position="281"/>
    </location>
</feature>
<sequence length="350" mass="38427">MGGSKVPRACLTLWVVVINTLLLAGGVLVEYVCVHVKDTGWLDVIHAYWSSIDQVILGLQIFGGVMIGLAVLGYVAATCRWRFGLIVYAIVIFIMLIVFGAIGVVGFIVRNEAEDWKSQEFPANSDEASIKPEFDRVYCYAQGAYICNEISLQDAAKLFIPEVDSTLLAQFNDKRGVNEVCDTFLTLIPSIKPLCDGCAVAKQAQNLSDVLEWANDRCPRTDDTLLWCGDYLVNGKAGSTGTAPYTQCRPEFLDLISSTTLIAGATGIGVAVGSLLTIVFACCLGCRKKSDDDDDDDNDQDVLTPTYNQDLETPKKQQNRGYQDMTGTPLYGHHEDPRSRDTSQYLYGRV</sequence>
<evidence type="ECO:0000256" key="1">
    <source>
        <dbReference type="ARBA" id="ARBA00004141"/>
    </source>
</evidence>
<evidence type="ECO:0000256" key="6">
    <source>
        <dbReference type="SAM" id="Phobius"/>
    </source>
</evidence>
<dbReference type="GO" id="GO:0016020">
    <property type="term" value="C:membrane"/>
    <property type="evidence" value="ECO:0007669"/>
    <property type="project" value="UniProtKB-SubCell"/>
</dbReference>
<dbReference type="AlphaFoldDB" id="A0A8K1FMM2"/>
<organism evidence="7 8">
    <name type="scientific">Pythium oligandrum</name>
    <name type="common">Mycoparasitic fungus</name>
    <dbReference type="NCBI Taxonomy" id="41045"/>
    <lineage>
        <taxon>Eukaryota</taxon>
        <taxon>Sar</taxon>
        <taxon>Stramenopiles</taxon>
        <taxon>Oomycota</taxon>
        <taxon>Peronosporomycetes</taxon>
        <taxon>Pythiales</taxon>
        <taxon>Pythiaceae</taxon>
        <taxon>Pythium</taxon>
    </lineage>
</organism>
<accession>A0A8K1FMM2</accession>
<keyword evidence="4 6" id="KW-0472">Membrane</keyword>
<comment type="caution">
    <text evidence="7">The sequence shown here is derived from an EMBL/GenBank/DDBJ whole genome shotgun (WGS) entry which is preliminary data.</text>
</comment>
<reference evidence="7" key="1">
    <citation type="submission" date="2019-03" db="EMBL/GenBank/DDBJ databases">
        <title>Long read genome sequence of the mycoparasitic Pythium oligandrum ATCC 38472 isolated from sugarbeet rhizosphere.</title>
        <authorList>
            <person name="Gaulin E."/>
        </authorList>
    </citation>
    <scope>NUCLEOTIDE SEQUENCE</scope>
    <source>
        <strain evidence="7">ATCC 38472_TT</strain>
    </source>
</reference>
<keyword evidence="2 6" id="KW-0812">Transmembrane</keyword>
<dbReference type="EMBL" id="SPLM01000002">
    <property type="protein sequence ID" value="TMW68401.1"/>
    <property type="molecule type" value="Genomic_DNA"/>
</dbReference>
<dbReference type="InterPro" id="IPR018499">
    <property type="entry name" value="Tetraspanin/Peripherin"/>
</dbReference>
<gene>
    <name evidence="7" type="ORF">Poli38472_005869</name>
</gene>
<proteinExistence type="predicted"/>
<keyword evidence="8" id="KW-1185">Reference proteome</keyword>
<feature type="transmembrane region" description="Helical" evidence="6">
    <location>
        <begin position="55"/>
        <end position="77"/>
    </location>
</feature>
<evidence type="ECO:0000256" key="2">
    <source>
        <dbReference type="ARBA" id="ARBA00022692"/>
    </source>
</evidence>
<evidence type="ECO:0008006" key="9">
    <source>
        <dbReference type="Google" id="ProtNLM"/>
    </source>
</evidence>
<name>A0A8K1FMM2_PYTOL</name>
<feature type="region of interest" description="Disordered" evidence="5">
    <location>
        <begin position="289"/>
        <end position="350"/>
    </location>
</feature>
<evidence type="ECO:0000313" key="7">
    <source>
        <dbReference type="EMBL" id="TMW68401.1"/>
    </source>
</evidence>
<protein>
    <recommendedName>
        <fullName evidence="9">Tetraspanin</fullName>
    </recommendedName>
</protein>
<feature type="compositionally biased region" description="Basic and acidic residues" evidence="5">
    <location>
        <begin position="332"/>
        <end position="341"/>
    </location>
</feature>
<dbReference type="Proteomes" id="UP000794436">
    <property type="component" value="Unassembled WGS sequence"/>
</dbReference>
<comment type="subcellular location">
    <subcellularLocation>
        <location evidence="1">Membrane</location>
        <topology evidence="1">Multi-pass membrane protein</topology>
    </subcellularLocation>
</comment>
<keyword evidence="3 6" id="KW-1133">Transmembrane helix</keyword>
<feature type="transmembrane region" description="Helical" evidence="6">
    <location>
        <begin position="12"/>
        <end position="34"/>
    </location>
</feature>
<evidence type="ECO:0000256" key="3">
    <source>
        <dbReference type="ARBA" id="ARBA00022989"/>
    </source>
</evidence>
<dbReference type="OrthoDB" id="72821at2759"/>